<sequence>MSAENFSPKQQDHVKRPMNAFMVWSRGKRRQMAQENPKMHNSEISKRLGEEWKLLTEDQKRPFIDEAKRLRALHMKEHPDYKYRPRRKPKSLMKKDRGYPYPIPYVPSTPPFHHPPTSASEILNLSTSERHRAILPPSFTQPFAHPYSVLEGSASSKLDTPRSLTLPEFPPTSLYSSYASHPYSATAAASSAAFGKLPVGAGLPSGLPAQYMMPYPWPTASQDGIQRPVAFILVKPDMEPYSGVHPAVRPTVPLPTRPSHAAALT</sequence>
<evidence type="ECO:0000256" key="2">
    <source>
        <dbReference type="ARBA" id="ARBA00023125"/>
    </source>
</evidence>
<keyword evidence="8" id="KW-1185">Reference proteome</keyword>
<evidence type="ECO:0000259" key="6">
    <source>
        <dbReference type="PROSITE" id="PS50118"/>
    </source>
</evidence>
<evidence type="ECO:0000256" key="3">
    <source>
        <dbReference type="ARBA" id="ARBA00023242"/>
    </source>
</evidence>
<keyword evidence="2 4" id="KW-0238">DNA-binding</keyword>
<dbReference type="Gene3D" id="1.10.30.10">
    <property type="entry name" value="High mobility group box domain"/>
    <property type="match status" value="1"/>
</dbReference>
<protein>
    <submittedName>
        <fullName evidence="7">Transcription factor Sox-14</fullName>
    </submittedName>
</protein>
<dbReference type="CDD" id="cd01388">
    <property type="entry name" value="HMG-box_SoxB"/>
    <property type="match status" value="1"/>
</dbReference>
<evidence type="ECO:0000256" key="5">
    <source>
        <dbReference type="SAM" id="MobiDB-lite"/>
    </source>
</evidence>
<dbReference type="OrthoDB" id="6247875at2759"/>
<dbReference type="PANTHER" id="PTHR10270">
    <property type="entry name" value="SOX TRANSCRIPTION FACTOR"/>
    <property type="match status" value="1"/>
</dbReference>
<feature type="region of interest" description="Disordered" evidence="5">
    <location>
        <begin position="1"/>
        <end position="20"/>
    </location>
</feature>
<keyword evidence="3 4" id="KW-0539">Nucleus</keyword>
<dbReference type="SMART" id="SM00398">
    <property type="entry name" value="HMG"/>
    <property type="match status" value="1"/>
</dbReference>
<organism evidence="7 8">
    <name type="scientific">Holothuria leucospilota</name>
    <name type="common">Black long sea cucumber</name>
    <name type="synonym">Mertensiothuria leucospilota</name>
    <dbReference type="NCBI Taxonomy" id="206669"/>
    <lineage>
        <taxon>Eukaryota</taxon>
        <taxon>Metazoa</taxon>
        <taxon>Echinodermata</taxon>
        <taxon>Eleutherozoa</taxon>
        <taxon>Echinozoa</taxon>
        <taxon>Holothuroidea</taxon>
        <taxon>Aspidochirotacea</taxon>
        <taxon>Aspidochirotida</taxon>
        <taxon>Holothuriidae</taxon>
        <taxon>Holothuria</taxon>
    </lineage>
</organism>
<dbReference type="Pfam" id="PF00505">
    <property type="entry name" value="HMG_box"/>
    <property type="match status" value="1"/>
</dbReference>
<dbReference type="SUPFAM" id="SSF47095">
    <property type="entry name" value="HMG-box"/>
    <property type="match status" value="1"/>
</dbReference>
<reference evidence="7" key="1">
    <citation type="submission" date="2021-10" db="EMBL/GenBank/DDBJ databases">
        <title>Tropical sea cucumber genome reveals ecological adaptation and Cuvierian tubules defense mechanism.</title>
        <authorList>
            <person name="Chen T."/>
        </authorList>
    </citation>
    <scope>NUCLEOTIDE SEQUENCE</scope>
    <source>
        <strain evidence="7">Nanhai2018</strain>
        <tissue evidence="7">Muscle</tissue>
    </source>
</reference>
<evidence type="ECO:0000313" key="7">
    <source>
        <dbReference type="EMBL" id="KAJ8030942.1"/>
    </source>
</evidence>
<comment type="subcellular location">
    <subcellularLocation>
        <location evidence="1">Nucleus</location>
    </subcellularLocation>
</comment>
<evidence type="ECO:0000313" key="8">
    <source>
        <dbReference type="Proteomes" id="UP001152320"/>
    </source>
</evidence>
<comment type="caution">
    <text evidence="7">The sequence shown here is derived from an EMBL/GenBank/DDBJ whole genome shotgun (WGS) entry which is preliminary data.</text>
</comment>
<evidence type="ECO:0000256" key="4">
    <source>
        <dbReference type="PROSITE-ProRule" id="PRU00267"/>
    </source>
</evidence>
<dbReference type="InterPro" id="IPR050140">
    <property type="entry name" value="SRY-related_HMG-box_TF-like"/>
</dbReference>
<proteinExistence type="predicted"/>
<dbReference type="PANTHER" id="PTHR10270:SF324">
    <property type="entry name" value="SOX DOMAIN-CONTAINING PROTEIN DICHAETE-RELATED"/>
    <property type="match status" value="1"/>
</dbReference>
<dbReference type="GO" id="GO:0000978">
    <property type="term" value="F:RNA polymerase II cis-regulatory region sequence-specific DNA binding"/>
    <property type="evidence" value="ECO:0007669"/>
    <property type="project" value="TreeGrafter"/>
</dbReference>
<name>A0A9Q1H0W4_HOLLE</name>
<dbReference type="GO" id="GO:0001228">
    <property type="term" value="F:DNA-binding transcription activator activity, RNA polymerase II-specific"/>
    <property type="evidence" value="ECO:0007669"/>
    <property type="project" value="TreeGrafter"/>
</dbReference>
<dbReference type="GO" id="GO:0000122">
    <property type="term" value="P:negative regulation of transcription by RNA polymerase II"/>
    <property type="evidence" value="ECO:0007669"/>
    <property type="project" value="TreeGrafter"/>
</dbReference>
<accession>A0A9Q1H0W4</accession>
<dbReference type="GO" id="GO:0007420">
    <property type="term" value="P:brain development"/>
    <property type="evidence" value="ECO:0007669"/>
    <property type="project" value="TreeGrafter"/>
</dbReference>
<dbReference type="AlphaFoldDB" id="A0A9Q1H0W4"/>
<dbReference type="InterPro" id="IPR036910">
    <property type="entry name" value="HMG_box_dom_sf"/>
</dbReference>
<evidence type="ECO:0000256" key="1">
    <source>
        <dbReference type="ARBA" id="ARBA00004123"/>
    </source>
</evidence>
<dbReference type="InterPro" id="IPR009071">
    <property type="entry name" value="HMG_box_dom"/>
</dbReference>
<dbReference type="GO" id="GO:0005634">
    <property type="term" value="C:nucleus"/>
    <property type="evidence" value="ECO:0007669"/>
    <property type="project" value="UniProtKB-SubCell"/>
</dbReference>
<feature type="domain" description="HMG box" evidence="6">
    <location>
        <begin position="14"/>
        <end position="82"/>
    </location>
</feature>
<dbReference type="Proteomes" id="UP001152320">
    <property type="component" value="Chromosome 13"/>
</dbReference>
<dbReference type="GO" id="GO:0030182">
    <property type="term" value="P:neuron differentiation"/>
    <property type="evidence" value="ECO:0007669"/>
    <property type="project" value="TreeGrafter"/>
</dbReference>
<dbReference type="PROSITE" id="PS50118">
    <property type="entry name" value="HMG_BOX_2"/>
    <property type="match status" value="1"/>
</dbReference>
<gene>
    <name evidence="7" type="ORF">HOLleu_27495</name>
</gene>
<dbReference type="EMBL" id="JAIZAY010000013">
    <property type="protein sequence ID" value="KAJ8030942.1"/>
    <property type="molecule type" value="Genomic_DNA"/>
</dbReference>
<dbReference type="FunFam" id="1.10.30.10:FF:000002">
    <property type="entry name" value="transcription factor Sox-2"/>
    <property type="match status" value="1"/>
</dbReference>
<feature type="DNA-binding region" description="HMG box" evidence="4">
    <location>
        <begin position="14"/>
        <end position="82"/>
    </location>
</feature>